<evidence type="ECO:0000313" key="3">
    <source>
        <dbReference type="Proteomes" id="UP000284605"/>
    </source>
</evidence>
<comment type="caution">
    <text evidence="2">The sequence shown here is derived from an EMBL/GenBank/DDBJ whole genome shotgun (WGS) entry which is preliminary data.</text>
</comment>
<sequence length="349" mass="36269">MGAFHIGPRPIGGDASCFIIAEAGVNHNGDPALARALIDAAAAAGADAVKFQTWRTQALTRADAPKAAYQEATTGSDGTQADLLRALELPFEVFRDLADYARSRGILFLSTPFDEESLAFLVSLGMPMIKVPSGEVRNHLHLSAVGHTGLPVILSTGMASLTEVEAALGVLARAGSGPVAVLQCTSNYPADPRDANLRAMATMAARFDVVTGYSDHTLGNETAFAARALGAAIIEKHVTLDQSLPGPDHRTSATPESLGALVRGIRLIERALGNGVKAPAASEGNVAAVAKRSLCAKRDLAAGIRLDLDSLVALRPGDGISPDQLDKVAGRILLRPVAANHALNWADLG</sequence>
<dbReference type="AlphaFoldDB" id="A0A418WAV9"/>
<dbReference type="PROSITE" id="PS50844">
    <property type="entry name" value="AFP_LIKE"/>
    <property type="match status" value="1"/>
</dbReference>
<reference evidence="2 3" key="1">
    <citation type="submission" date="2018-09" db="EMBL/GenBank/DDBJ databases">
        <authorList>
            <person name="Zhu H."/>
        </authorList>
    </citation>
    <scope>NUCLEOTIDE SEQUENCE [LARGE SCALE GENOMIC DNA]</scope>
    <source>
        <strain evidence="2 3">K1W22B-8</strain>
    </source>
</reference>
<dbReference type="SUPFAM" id="SSF51569">
    <property type="entry name" value="Aldolase"/>
    <property type="match status" value="1"/>
</dbReference>
<dbReference type="PANTHER" id="PTHR42966">
    <property type="entry name" value="N-ACETYLNEURAMINATE SYNTHASE"/>
    <property type="match status" value="1"/>
</dbReference>
<dbReference type="InterPro" id="IPR013132">
    <property type="entry name" value="PseI/NeuA/B-like_N"/>
</dbReference>
<dbReference type="InterPro" id="IPR036732">
    <property type="entry name" value="AFP_Neu5c_C_sf"/>
</dbReference>
<dbReference type="SMART" id="SM00858">
    <property type="entry name" value="SAF"/>
    <property type="match status" value="1"/>
</dbReference>
<dbReference type="InterPro" id="IPR013785">
    <property type="entry name" value="Aldolase_TIM"/>
</dbReference>
<dbReference type="GO" id="GO:0047444">
    <property type="term" value="F:N-acylneuraminate-9-phosphate synthase activity"/>
    <property type="evidence" value="ECO:0007669"/>
    <property type="project" value="TreeGrafter"/>
</dbReference>
<dbReference type="Gene3D" id="3.20.20.70">
    <property type="entry name" value="Aldolase class I"/>
    <property type="match status" value="1"/>
</dbReference>
<dbReference type="PANTHER" id="PTHR42966:SF1">
    <property type="entry name" value="SIALIC ACID SYNTHASE"/>
    <property type="match status" value="1"/>
</dbReference>
<dbReference type="SUPFAM" id="SSF51269">
    <property type="entry name" value="AFP III-like domain"/>
    <property type="match status" value="1"/>
</dbReference>
<organism evidence="2 3">
    <name type="scientific">Oleomonas cavernae</name>
    <dbReference type="NCBI Taxonomy" id="2320859"/>
    <lineage>
        <taxon>Bacteria</taxon>
        <taxon>Pseudomonadati</taxon>
        <taxon>Pseudomonadota</taxon>
        <taxon>Alphaproteobacteria</taxon>
        <taxon>Acetobacterales</taxon>
        <taxon>Acetobacteraceae</taxon>
        <taxon>Oleomonas</taxon>
    </lineage>
</organism>
<dbReference type="InterPro" id="IPR006190">
    <property type="entry name" value="SAF_AFP_Neu5Ac"/>
</dbReference>
<dbReference type="Gene3D" id="3.90.1210.10">
    <property type="entry name" value="Antifreeze-like/N-acetylneuraminic acid synthase C-terminal domain"/>
    <property type="match status" value="1"/>
</dbReference>
<dbReference type="InterPro" id="IPR013974">
    <property type="entry name" value="SAF"/>
</dbReference>
<feature type="domain" description="AFP-like" evidence="1">
    <location>
        <begin position="293"/>
        <end position="349"/>
    </location>
</feature>
<dbReference type="Pfam" id="PF03102">
    <property type="entry name" value="NeuB"/>
    <property type="match status" value="1"/>
</dbReference>
<dbReference type="InterPro" id="IPR057736">
    <property type="entry name" value="SAF_PseI/NeuA/NeuB"/>
</dbReference>
<proteinExistence type="predicted"/>
<keyword evidence="3" id="KW-1185">Reference proteome</keyword>
<gene>
    <name evidence="2" type="ORF">D3874_08665</name>
</gene>
<dbReference type="InterPro" id="IPR051690">
    <property type="entry name" value="PseI-like"/>
</dbReference>
<dbReference type="Proteomes" id="UP000284605">
    <property type="component" value="Unassembled WGS sequence"/>
</dbReference>
<evidence type="ECO:0000259" key="1">
    <source>
        <dbReference type="PROSITE" id="PS50844"/>
    </source>
</evidence>
<protein>
    <submittedName>
        <fullName evidence="2">N-acetylneuraminate synthase</fullName>
    </submittedName>
</protein>
<dbReference type="RefSeq" id="WP_119777732.1">
    <property type="nucleotide sequence ID" value="NZ_QYUK01000011.1"/>
</dbReference>
<dbReference type="OrthoDB" id="9781701at2"/>
<evidence type="ECO:0000313" key="2">
    <source>
        <dbReference type="EMBL" id="RJF87088.1"/>
    </source>
</evidence>
<dbReference type="Pfam" id="PF08666">
    <property type="entry name" value="SAF"/>
    <property type="match status" value="1"/>
</dbReference>
<accession>A0A418WAV9</accession>
<dbReference type="CDD" id="cd11615">
    <property type="entry name" value="SAF_NeuB_like"/>
    <property type="match status" value="1"/>
</dbReference>
<name>A0A418WAV9_9PROT</name>
<dbReference type="EMBL" id="QYUK01000011">
    <property type="protein sequence ID" value="RJF87088.1"/>
    <property type="molecule type" value="Genomic_DNA"/>
</dbReference>
<dbReference type="GO" id="GO:0016051">
    <property type="term" value="P:carbohydrate biosynthetic process"/>
    <property type="evidence" value="ECO:0007669"/>
    <property type="project" value="InterPro"/>
</dbReference>